<evidence type="ECO:0000313" key="3">
    <source>
        <dbReference type="Proteomes" id="UP000216411"/>
    </source>
</evidence>
<feature type="transmembrane region" description="Helical" evidence="1">
    <location>
        <begin position="163"/>
        <end position="183"/>
    </location>
</feature>
<keyword evidence="1" id="KW-1133">Transmembrane helix</keyword>
<proteinExistence type="predicted"/>
<organism evidence="2 3">
    <name type="scientific">Lachnotalea glycerini</name>
    <dbReference type="NCBI Taxonomy" id="1763509"/>
    <lineage>
        <taxon>Bacteria</taxon>
        <taxon>Bacillati</taxon>
        <taxon>Bacillota</taxon>
        <taxon>Clostridia</taxon>
        <taxon>Lachnospirales</taxon>
        <taxon>Lachnospiraceae</taxon>
        <taxon>Lachnotalea</taxon>
    </lineage>
</organism>
<dbReference type="EMBL" id="NOKA02000040">
    <property type="protein sequence ID" value="RDY30336.1"/>
    <property type="molecule type" value="Genomic_DNA"/>
</dbReference>
<feature type="transmembrane region" description="Helical" evidence="1">
    <location>
        <begin position="229"/>
        <end position="250"/>
    </location>
</feature>
<dbReference type="Pfam" id="PF16933">
    <property type="entry name" value="PelG"/>
    <property type="match status" value="1"/>
</dbReference>
<feature type="transmembrane region" description="Helical" evidence="1">
    <location>
        <begin position="189"/>
        <end position="208"/>
    </location>
</feature>
<protein>
    <submittedName>
        <fullName evidence="2">Uncharacterized protein</fullName>
    </submittedName>
</protein>
<feature type="transmembrane region" description="Helical" evidence="1">
    <location>
        <begin position="21"/>
        <end position="42"/>
    </location>
</feature>
<reference evidence="2 3" key="1">
    <citation type="journal article" date="2017" name="Genome Announc.">
        <title>Draft Genome Sequence of a Sporulating and Motile Strain of Lachnotalea glycerini Isolated from Water in Quebec City, Canada.</title>
        <authorList>
            <person name="Maheux A.F."/>
            <person name="Boudreau D.K."/>
            <person name="Berube E."/>
            <person name="Boissinot M."/>
            <person name="Raymond F."/>
            <person name="Brodeur S."/>
            <person name="Corbeil J."/>
            <person name="Isabel S."/>
            <person name="Omar R.F."/>
            <person name="Bergeron M.G."/>
        </authorList>
    </citation>
    <scope>NUCLEOTIDE SEQUENCE [LARGE SCALE GENOMIC DNA]</scope>
    <source>
        <strain evidence="2 3">CCRI-19302</strain>
    </source>
</reference>
<dbReference type="RefSeq" id="WP_094377877.1">
    <property type="nucleotide sequence ID" value="NZ_NOKA02000040.1"/>
</dbReference>
<evidence type="ECO:0000313" key="2">
    <source>
        <dbReference type="EMBL" id="RDY30336.1"/>
    </source>
</evidence>
<feature type="transmembrane region" description="Helical" evidence="1">
    <location>
        <begin position="333"/>
        <end position="355"/>
    </location>
</feature>
<dbReference type="InterPro" id="IPR031617">
    <property type="entry name" value="PelG"/>
</dbReference>
<feature type="transmembrane region" description="Helical" evidence="1">
    <location>
        <begin position="398"/>
        <end position="416"/>
    </location>
</feature>
<feature type="transmembrane region" description="Helical" evidence="1">
    <location>
        <begin position="367"/>
        <end position="391"/>
    </location>
</feature>
<name>A0A371JCE0_9FIRM</name>
<dbReference type="OrthoDB" id="37830at2"/>
<feature type="transmembrane region" description="Helical" evidence="1">
    <location>
        <begin position="104"/>
        <end position="123"/>
    </location>
</feature>
<keyword evidence="1" id="KW-0812">Transmembrane</keyword>
<feature type="transmembrane region" description="Helical" evidence="1">
    <location>
        <begin position="422"/>
        <end position="440"/>
    </location>
</feature>
<feature type="transmembrane region" description="Helical" evidence="1">
    <location>
        <begin position="270"/>
        <end position="294"/>
    </location>
</feature>
<gene>
    <name evidence="2" type="ORF">CG710_015140</name>
</gene>
<evidence type="ECO:0000256" key="1">
    <source>
        <dbReference type="SAM" id="Phobius"/>
    </source>
</evidence>
<feature type="transmembrane region" description="Helical" evidence="1">
    <location>
        <begin position="135"/>
        <end position="156"/>
    </location>
</feature>
<dbReference type="Proteomes" id="UP000216411">
    <property type="component" value="Unassembled WGS sequence"/>
</dbReference>
<feature type="transmembrane region" description="Helical" evidence="1">
    <location>
        <begin position="62"/>
        <end position="84"/>
    </location>
</feature>
<keyword evidence="3" id="KW-1185">Reference proteome</keyword>
<keyword evidence="1" id="KW-0472">Membrane</keyword>
<accession>A0A371JCE0</accession>
<dbReference type="AlphaFoldDB" id="A0A371JCE0"/>
<comment type="caution">
    <text evidence="2">The sequence shown here is derived from an EMBL/GenBank/DDBJ whole genome shotgun (WGS) entry which is preliminary data.</text>
</comment>
<sequence>MAGVGFELRKLFKENSGYVDTMKAYATSAVVTEGPMVLSIVMLSGQRLLMKSGGSSYNKMEIFVLFMTYSMIFSMLISNILNLFLSRFISDCIFEKKYDKIMSAFFEAAAILLCLGGIIGYLYLASVDLKLEYKILAMAQFSTMIILWIEMCFLSALRKYIEILKSFVISVLLSFIITVLLMLLKFDPLFASLSGTSIAYFIMLCGFLKEMIKYYPFKKISLFVFFKDLDKYPSLCIIGFFMTLGLYGHNFVMWSSEYKTVVIEKMVYCVIYDIPCFFAALTIIPMLVLFTVSLEVNFYEKYKGYFSTVLYGGRLEDIKVARKGMVKMILRELSYILEVQLFIAIIAVVFIANLLKMVGMDINMIGIFQILCFGYCFFGLMRCIIIVLLYFDDRIGAAVTSVTFAVLSIAGTFITLRFGIRFYGVGFVGAAILASIYAIIRLFTFVKNLEYNVFCKQPLFFEEKRGIFTKLAEKIGN</sequence>